<keyword evidence="1" id="KW-1133">Transmembrane helix</keyword>
<keyword evidence="1" id="KW-0472">Membrane</keyword>
<reference evidence="2" key="1">
    <citation type="journal article" date="2012" name="PLoS ONE">
        <title>Gene sets for utilization of primary and secondary nutrition supplies in the distal gut of endangered iberian lynx.</title>
        <authorList>
            <person name="Alcaide M."/>
            <person name="Messina E."/>
            <person name="Richter M."/>
            <person name="Bargiela R."/>
            <person name="Peplies J."/>
            <person name="Huws S.A."/>
            <person name="Newbold C.J."/>
            <person name="Golyshin P.N."/>
            <person name="Simon M.A."/>
            <person name="Lopez G."/>
            <person name="Yakimov M.M."/>
            <person name="Ferrer M."/>
        </authorList>
    </citation>
    <scope>NUCLEOTIDE SEQUENCE</scope>
</reference>
<name>J9FQ46_9ZZZZ</name>
<dbReference type="AlphaFoldDB" id="J9FQ46"/>
<proteinExistence type="predicted"/>
<organism evidence="2">
    <name type="scientific">gut metagenome</name>
    <dbReference type="NCBI Taxonomy" id="749906"/>
    <lineage>
        <taxon>unclassified sequences</taxon>
        <taxon>metagenomes</taxon>
        <taxon>organismal metagenomes</taxon>
    </lineage>
</organism>
<dbReference type="EMBL" id="AMCI01008005">
    <property type="protein sequence ID" value="EJW91707.1"/>
    <property type="molecule type" value="Genomic_DNA"/>
</dbReference>
<evidence type="ECO:0000256" key="1">
    <source>
        <dbReference type="SAM" id="Phobius"/>
    </source>
</evidence>
<evidence type="ECO:0000313" key="2">
    <source>
        <dbReference type="EMBL" id="EJW91707.1"/>
    </source>
</evidence>
<feature type="non-terminal residue" evidence="2">
    <location>
        <position position="161"/>
    </location>
</feature>
<keyword evidence="1" id="KW-0812">Transmembrane</keyword>
<feature type="transmembrane region" description="Helical" evidence="1">
    <location>
        <begin position="12"/>
        <end position="33"/>
    </location>
</feature>
<accession>J9FQ46</accession>
<feature type="non-terminal residue" evidence="2">
    <location>
        <position position="1"/>
    </location>
</feature>
<protein>
    <submittedName>
        <fullName evidence="2">Secreted protein</fullName>
    </submittedName>
</protein>
<sequence length="161" mass="18380">HPFLSNPKRKVHYSLLATLNICLLLSILGAIMLNTRALHQKIEENTLIYAKEVSSQLADNISTRGHLRLTYIRNLADTLSHIPPESVTEELLNCKAPYLEMKELFVVNSDGSTLPADKAHWAVGAYLAKKRTFFLNRRFFWRSTMRCTTQHLLCSILVKKA</sequence>
<comment type="caution">
    <text evidence="2">The sequence shown here is derived from an EMBL/GenBank/DDBJ whole genome shotgun (WGS) entry which is preliminary data.</text>
</comment>
<gene>
    <name evidence="2" type="ORF">EVA_20186</name>
</gene>